<feature type="region of interest" description="Disordered" evidence="1">
    <location>
        <begin position="103"/>
        <end position="122"/>
    </location>
</feature>
<dbReference type="RefSeq" id="XP_024751524.1">
    <property type="nucleotide sequence ID" value="XM_024896884.1"/>
</dbReference>
<accession>A0A2T4BFV8</accession>
<feature type="region of interest" description="Disordered" evidence="1">
    <location>
        <begin position="160"/>
        <end position="182"/>
    </location>
</feature>
<sequence length="182" mass="20147">MDMEPLTIAAVQLPVPHAIRQYNFSRALAGLYFVPMPVQHQPPATNRLEPPKIQSTIHSDLSNLLVTFPLSAVSLRPGAQHLAFYQAAEKLTAMPRAASSCSTYVDGSKATDPRSGLRQRPAHEIAQPARCWHSEAPTKPVLENLIPSCSIAKGVLSKDQWDMERDEKEQRGSPGQFRWLIA</sequence>
<gene>
    <name evidence="2" type="ORF">BBK36DRAFT_1195220</name>
</gene>
<evidence type="ECO:0000313" key="2">
    <source>
        <dbReference type="EMBL" id="PTB68204.1"/>
    </source>
</evidence>
<feature type="compositionally biased region" description="Basic and acidic residues" evidence="1">
    <location>
        <begin position="160"/>
        <end position="171"/>
    </location>
</feature>
<reference evidence="3" key="1">
    <citation type="submission" date="2016-07" db="EMBL/GenBank/DDBJ databases">
        <title>Multiple horizontal gene transfer events from other fungi enriched the ability of initially mycotrophic Trichoderma (Ascomycota) to feed on dead plant biomass.</title>
        <authorList>
            <consortium name="DOE Joint Genome Institute"/>
            <person name="Atanasova L."/>
            <person name="Chenthamara K."/>
            <person name="Zhang J."/>
            <person name="Grujic M."/>
            <person name="Henrissat B."/>
            <person name="Kuo A."/>
            <person name="Aerts A."/>
            <person name="Salamov A."/>
            <person name="Lipzen A."/>
            <person name="Labutti K."/>
            <person name="Barry K."/>
            <person name="Miao Y."/>
            <person name="Rahimi M.J."/>
            <person name="Shen Q."/>
            <person name="Grigoriev I.V."/>
            <person name="Kubicek C.P."/>
            <person name="Druzhinina I.S."/>
        </authorList>
    </citation>
    <scope>NUCLEOTIDE SEQUENCE [LARGE SCALE GENOMIC DNA]</scope>
    <source>
        <strain evidence="3">TUCIM 6016</strain>
    </source>
</reference>
<dbReference type="AlphaFoldDB" id="A0A2T4BFV8"/>
<protein>
    <submittedName>
        <fullName evidence="2">Uncharacterized protein</fullName>
    </submittedName>
</protein>
<evidence type="ECO:0000256" key="1">
    <source>
        <dbReference type="SAM" id="MobiDB-lite"/>
    </source>
</evidence>
<keyword evidence="3" id="KW-1185">Reference proteome</keyword>
<name>A0A2T4BFV8_9HYPO</name>
<organism evidence="2 3">
    <name type="scientific">Trichoderma citrinoviride</name>
    <dbReference type="NCBI Taxonomy" id="58853"/>
    <lineage>
        <taxon>Eukaryota</taxon>
        <taxon>Fungi</taxon>
        <taxon>Dikarya</taxon>
        <taxon>Ascomycota</taxon>
        <taxon>Pezizomycotina</taxon>
        <taxon>Sordariomycetes</taxon>
        <taxon>Hypocreomycetidae</taxon>
        <taxon>Hypocreales</taxon>
        <taxon>Hypocreaceae</taxon>
        <taxon>Trichoderma</taxon>
    </lineage>
</organism>
<dbReference type="EMBL" id="KZ680210">
    <property type="protein sequence ID" value="PTB68204.1"/>
    <property type="molecule type" value="Genomic_DNA"/>
</dbReference>
<evidence type="ECO:0000313" key="3">
    <source>
        <dbReference type="Proteomes" id="UP000241546"/>
    </source>
</evidence>
<proteinExistence type="predicted"/>
<dbReference type="Proteomes" id="UP000241546">
    <property type="component" value="Unassembled WGS sequence"/>
</dbReference>
<dbReference type="GeneID" id="36605002"/>